<keyword evidence="3" id="KW-1185">Reference proteome</keyword>
<dbReference type="RefSeq" id="WP_235118519.1">
    <property type="nucleotide sequence ID" value="NZ_CP090978.1"/>
</dbReference>
<gene>
    <name evidence="2" type="ORF">L0M14_20940</name>
</gene>
<sequence>MGRIIFKSEEVEKKLHEIFSFCHENRIDLTIESIELSSYEIRRQEDFDLKQFLQQEHFDMEIYITDDSEIRIGLQRVFEDEEVTFGYFYEAMNTALVGEVVENKQFLSPRFFLVYVDCDLNVLEKLDEQEYSINQLWGDTEIDVSIAQGLTSFGIRLSLDGNYDKYYPPVVSEDTFIQIKTNRDLDLRIFEDIVQSYIFELQSAFSLNLQRVTRITGLEYYDDDDRTDSPKRTQKMRPLLNGKG</sequence>
<evidence type="ECO:0000256" key="1">
    <source>
        <dbReference type="SAM" id="MobiDB-lite"/>
    </source>
</evidence>
<organism evidence="2 3">
    <name type="scientific">Paenibacillus hexagrammi</name>
    <dbReference type="NCBI Taxonomy" id="2908839"/>
    <lineage>
        <taxon>Bacteria</taxon>
        <taxon>Bacillati</taxon>
        <taxon>Bacillota</taxon>
        <taxon>Bacilli</taxon>
        <taxon>Bacillales</taxon>
        <taxon>Paenibacillaceae</taxon>
        <taxon>Paenibacillus</taxon>
    </lineage>
</organism>
<protein>
    <submittedName>
        <fullName evidence="2">Uncharacterized protein</fullName>
    </submittedName>
</protein>
<proteinExistence type="predicted"/>
<feature type="region of interest" description="Disordered" evidence="1">
    <location>
        <begin position="223"/>
        <end position="244"/>
    </location>
</feature>
<reference evidence="2 3" key="1">
    <citation type="journal article" date="2024" name="Int. J. Syst. Evol. Microbiol.">
        <title>Paenibacillus hexagrammi sp. nov., a novel bacterium isolated from the gut content of Hexagrammos agrammus.</title>
        <authorList>
            <person name="Jung H.K."/>
            <person name="Kim D.G."/>
            <person name="Zin H."/>
            <person name="Park J."/>
            <person name="Jung H."/>
            <person name="Kim Y.O."/>
            <person name="Kong H.J."/>
            <person name="Kim J.W."/>
            <person name="Kim Y.S."/>
        </authorList>
    </citation>
    <scope>NUCLEOTIDE SEQUENCE [LARGE SCALE GENOMIC DNA]</scope>
    <source>
        <strain evidence="2 3">YPD9-1</strain>
    </source>
</reference>
<evidence type="ECO:0000313" key="2">
    <source>
        <dbReference type="EMBL" id="UJF32174.1"/>
    </source>
</evidence>
<dbReference type="EMBL" id="CP090978">
    <property type="protein sequence ID" value="UJF32174.1"/>
    <property type="molecule type" value="Genomic_DNA"/>
</dbReference>
<accession>A0ABY3SDW8</accession>
<evidence type="ECO:0000313" key="3">
    <source>
        <dbReference type="Proteomes" id="UP001649230"/>
    </source>
</evidence>
<name>A0ABY3SDW8_9BACL</name>
<dbReference type="Proteomes" id="UP001649230">
    <property type="component" value="Chromosome"/>
</dbReference>